<dbReference type="PRINTS" id="PR00866">
    <property type="entry name" value="RNADNAPOLMS"/>
</dbReference>
<dbReference type="Pfam" id="PF00078">
    <property type="entry name" value="RVT_1"/>
    <property type="match status" value="1"/>
</dbReference>
<dbReference type="PANTHER" id="PTHR34047">
    <property type="entry name" value="NUCLEAR INTRON MATURASE 1, MITOCHONDRIAL-RELATED"/>
    <property type="match status" value="1"/>
</dbReference>
<evidence type="ECO:0000256" key="8">
    <source>
        <dbReference type="ARBA" id="ARBA00034120"/>
    </source>
</evidence>
<evidence type="ECO:0000256" key="6">
    <source>
        <dbReference type="ARBA" id="ARBA00022918"/>
    </source>
</evidence>
<keyword evidence="12" id="KW-1185">Reference proteome</keyword>
<dbReference type="EMBL" id="MEIA01000140">
    <property type="protein sequence ID" value="OJF13668.1"/>
    <property type="molecule type" value="Genomic_DNA"/>
</dbReference>
<keyword evidence="5" id="KW-0460">Magnesium</keyword>
<evidence type="ECO:0000256" key="7">
    <source>
        <dbReference type="ARBA" id="ARBA00023118"/>
    </source>
</evidence>
<evidence type="ECO:0000313" key="12">
    <source>
        <dbReference type="Proteomes" id="UP000182486"/>
    </source>
</evidence>
<dbReference type="InterPro" id="IPR051083">
    <property type="entry name" value="GrpII_Intron_Splice-Mob/Def"/>
</dbReference>
<evidence type="ECO:0000256" key="1">
    <source>
        <dbReference type="ARBA" id="ARBA00012493"/>
    </source>
</evidence>
<keyword evidence="2" id="KW-0808">Transferase</keyword>
<dbReference type="GO" id="GO:0046872">
    <property type="term" value="F:metal ion binding"/>
    <property type="evidence" value="ECO:0007669"/>
    <property type="project" value="UniProtKB-KW"/>
</dbReference>
<dbReference type="AlphaFoldDB" id="A0A1K0GR59"/>
<comment type="caution">
    <text evidence="11">The sequence shown here is derived from an EMBL/GenBank/DDBJ whole genome shotgun (WGS) entry which is preliminary data.</text>
</comment>
<feature type="domain" description="Reverse transcriptase" evidence="10">
    <location>
        <begin position="127"/>
        <end position="348"/>
    </location>
</feature>
<dbReference type="GO" id="GO:0051607">
    <property type="term" value="P:defense response to virus"/>
    <property type="evidence" value="ECO:0007669"/>
    <property type="project" value="UniProtKB-KW"/>
</dbReference>
<evidence type="ECO:0000256" key="2">
    <source>
        <dbReference type="ARBA" id="ARBA00022679"/>
    </source>
</evidence>
<dbReference type="GO" id="GO:0003723">
    <property type="term" value="F:RNA binding"/>
    <property type="evidence" value="ECO:0007669"/>
    <property type="project" value="InterPro"/>
</dbReference>
<dbReference type="SUPFAM" id="SSF56672">
    <property type="entry name" value="DNA/RNA polymerases"/>
    <property type="match status" value="1"/>
</dbReference>
<evidence type="ECO:0000313" key="11">
    <source>
        <dbReference type="EMBL" id="OJF13668.1"/>
    </source>
</evidence>
<sequence>MSAALADALLTSRWRPGPLQRTGTAVLGGRPPWLRIAVVAVLRAYRHAPADRPRELAAFLSCLERSGRPLVRRHPIRLRRATPVRIVRMRWDTPRIDDLAALADFLGVDGDHLDWYADRRHLNRHARDERLRHYRYAWLPHRLIEAPKPRLRALQRRLLDDLLGRLPVHPHAHGFVPGRGVHTFAAPHAGQKLVIGLDLTAFFSSITAARIHGLFRTAGYPEPVAHTLTALTTTATPAAVLRGRTDPHRAALLRRPHLPQGAPTSPALANLVAYRLDRRLTGLADRFGLHYTRYADDLAFSGTLGRGEPAHLIAAVHTIAADEGFRVHPRKTRVRGRGDRQRLAGLVVNERPAASREDYDRLRAVLHDAARRGPLVANREGHDDFPAYLRGRVAWVSHRHPARAAKLHRMLAVALAGPAAPPTVTTP</sequence>
<evidence type="ECO:0000256" key="5">
    <source>
        <dbReference type="ARBA" id="ARBA00022842"/>
    </source>
</evidence>
<keyword evidence="7" id="KW-0051">Antiviral defense</keyword>
<keyword evidence="3" id="KW-0548">Nucleotidyltransferase</keyword>
<comment type="catalytic activity">
    <reaction evidence="9">
        <text>DNA(n) + a 2'-deoxyribonucleoside 5'-triphosphate = DNA(n+1) + diphosphate</text>
        <dbReference type="Rhea" id="RHEA:22508"/>
        <dbReference type="Rhea" id="RHEA-COMP:17339"/>
        <dbReference type="Rhea" id="RHEA-COMP:17340"/>
        <dbReference type="ChEBI" id="CHEBI:33019"/>
        <dbReference type="ChEBI" id="CHEBI:61560"/>
        <dbReference type="ChEBI" id="CHEBI:173112"/>
        <dbReference type="EC" id="2.7.7.49"/>
    </reaction>
</comment>
<dbReference type="PANTHER" id="PTHR34047:SF7">
    <property type="entry name" value="RNA-DIRECTED DNA POLYMERASE"/>
    <property type="match status" value="1"/>
</dbReference>
<dbReference type="PROSITE" id="PS50878">
    <property type="entry name" value="RT_POL"/>
    <property type="match status" value="1"/>
</dbReference>
<dbReference type="GO" id="GO:0003964">
    <property type="term" value="F:RNA-directed DNA polymerase activity"/>
    <property type="evidence" value="ECO:0007669"/>
    <property type="project" value="UniProtKB-KW"/>
</dbReference>
<name>A0A1K0GR59_9ACTN</name>
<keyword evidence="6" id="KW-0695">RNA-directed DNA polymerase</keyword>
<keyword evidence="4" id="KW-0479">Metal-binding</keyword>
<dbReference type="InterPro" id="IPR000477">
    <property type="entry name" value="RT_dom"/>
</dbReference>
<dbReference type="CDD" id="cd03487">
    <property type="entry name" value="RT_Bac_retron_II"/>
    <property type="match status" value="1"/>
</dbReference>
<dbReference type="EC" id="2.7.7.49" evidence="1"/>
<evidence type="ECO:0000256" key="9">
    <source>
        <dbReference type="ARBA" id="ARBA00048173"/>
    </source>
</evidence>
<accession>A0A1K0GR59</accession>
<dbReference type="Proteomes" id="UP000182486">
    <property type="component" value="Unassembled WGS sequence"/>
</dbReference>
<evidence type="ECO:0000256" key="3">
    <source>
        <dbReference type="ARBA" id="ARBA00022695"/>
    </source>
</evidence>
<dbReference type="InterPro" id="IPR000123">
    <property type="entry name" value="Reverse_transcriptase_msDNA"/>
</dbReference>
<gene>
    <name evidence="11" type="ORF">BG844_13940</name>
</gene>
<comment type="similarity">
    <text evidence="8">Belongs to the bacterial reverse transcriptase family.</text>
</comment>
<dbReference type="InterPro" id="IPR043502">
    <property type="entry name" value="DNA/RNA_pol_sf"/>
</dbReference>
<organism evidence="11 12">
    <name type="scientific">Couchioplanes caeruleus subsp. caeruleus</name>
    <dbReference type="NCBI Taxonomy" id="56427"/>
    <lineage>
        <taxon>Bacteria</taxon>
        <taxon>Bacillati</taxon>
        <taxon>Actinomycetota</taxon>
        <taxon>Actinomycetes</taxon>
        <taxon>Micromonosporales</taxon>
        <taxon>Micromonosporaceae</taxon>
        <taxon>Couchioplanes</taxon>
    </lineage>
</organism>
<evidence type="ECO:0000256" key="4">
    <source>
        <dbReference type="ARBA" id="ARBA00022723"/>
    </source>
</evidence>
<reference evidence="11 12" key="1">
    <citation type="submission" date="2016-09" db="EMBL/GenBank/DDBJ databases">
        <title>Couchioplanes caeruleus draft genome sequence.</title>
        <authorList>
            <person name="Sheehan J."/>
            <person name="Caffrey P."/>
        </authorList>
    </citation>
    <scope>NUCLEOTIDE SEQUENCE [LARGE SCALE GENOMIC DNA]</scope>
    <source>
        <strain evidence="11 12">DSM 43634</strain>
    </source>
</reference>
<evidence type="ECO:0000259" key="10">
    <source>
        <dbReference type="PROSITE" id="PS50878"/>
    </source>
</evidence>
<protein>
    <recommendedName>
        <fullName evidence="1">RNA-directed DNA polymerase</fullName>
        <ecNumber evidence="1">2.7.7.49</ecNumber>
    </recommendedName>
</protein>
<dbReference type="RefSeq" id="WP_071805756.1">
    <property type="nucleotide sequence ID" value="NZ_MEIA01000140.1"/>
</dbReference>
<proteinExistence type="inferred from homology"/>